<evidence type="ECO:0000256" key="3">
    <source>
        <dbReference type="SAM" id="MobiDB-lite"/>
    </source>
</evidence>
<dbReference type="InterPro" id="IPR027417">
    <property type="entry name" value="P-loop_NTPase"/>
</dbReference>
<dbReference type="GO" id="GO:0003924">
    <property type="term" value="F:GTPase activity"/>
    <property type="evidence" value="ECO:0007669"/>
    <property type="project" value="InterPro"/>
</dbReference>
<dbReference type="CDD" id="cd00154">
    <property type="entry name" value="Rab"/>
    <property type="match status" value="1"/>
</dbReference>
<dbReference type="PANTHER" id="PTHR47977">
    <property type="entry name" value="RAS-RELATED PROTEIN RAB"/>
    <property type="match status" value="1"/>
</dbReference>
<sequence>MSYTGTNRNIAMQEFTNHTADLKQQQHHRRDQSLDSGVTQLNYSSSASTSSASSTSSSSASSTSSNEIFTKTDDMMVSSAGQSKARTITTLPLNSPTDYSPYGELEFNLAVQDYCRNKSNHIIPKQQQQQQHQDHPSKGANKFKQTTTYNTVNAPFNKIIRSCKVVVSGDVAVGKTSLINRFGNGVYSSTHRSTIGVDFDLQRFNILGQPYVLQIWDTAGLEMFRCITNAYYRGCHVAIIVFDMSSMSSLASVVKWKEDVVAASKTFDQLEAEYNTGTNNQSAPDDGTASAAASEPLIFLVGTKYDLAQTETSRTFMREQANRIASILQAELWFVSAQTGENVDELFNRIAALSFNRLIMNEIKRIKFETSTMGVSMKEKLFQQRRESWIQANKIIKITKKKDGDDRRTRCVNIQCVIK</sequence>
<dbReference type="PROSITE" id="PS51421">
    <property type="entry name" value="RAS"/>
    <property type="match status" value="1"/>
</dbReference>
<reference evidence="4" key="1">
    <citation type="submission" date="2018-10" db="EMBL/GenBank/DDBJ databases">
        <title>Transcriptome assembly of Aceria tosichella (Wheat curl mite) Type 2.</title>
        <authorList>
            <person name="Scully E.D."/>
            <person name="Geib S.M."/>
            <person name="Palmer N.A."/>
            <person name="Gupta A.K."/>
            <person name="Sarath G."/>
            <person name="Tatineni S."/>
        </authorList>
    </citation>
    <scope>NUCLEOTIDE SEQUENCE</scope>
    <source>
        <strain evidence="4">LincolnNE</strain>
    </source>
</reference>
<dbReference type="PROSITE" id="PS51419">
    <property type="entry name" value="RAB"/>
    <property type="match status" value="1"/>
</dbReference>
<dbReference type="InterPro" id="IPR050227">
    <property type="entry name" value="Rab"/>
</dbReference>
<dbReference type="SMART" id="SM00175">
    <property type="entry name" value="RAB"/>
    <property type="match status" value="1"/>
</dbReference>
<evidence type="ECO:0000256" key="1">
    <source>
        <dbReference type="ARBA" id="ARBA00022741"/>
    </source>
</evidence>
<dbReference type="NCBIfam" id="TIGR00231">
    <property type="entry name" value="small_GTP"/>
    <property type="match status" value="1"/>
</dbReference>
<feature type="compositionally biased region" description="Low complexity" evidence="3">
    <location>
        <begin position="44"/>
        <end position="65"/>
    </location>
</feature>
<feature type="region of interest" description="Disordered" evidence="3">
    <location>
        <begin position="123"/>
        <end position="142"/>
    </location>
</feature>
<dbReference type="FunFam" id="3.40.50.300:FF:001447">
    <property type="entry name" value="Ras-related protein Rab-1B"/>
    <property type="match status" value="1"/>
</dbReference>
<accession>A0A6G1S9Y6</accession>
<dbReference type="EMBL" id="GGYP01002543">
    <property type="protein sequence ID" value="MDE47314.1"/>
    <property type="molecule type" value="Transcribed_RNA"/>
</dbReference>
<protein>
    <submittedName>
        <fullName evidence="4">Ras-related protein Rab-34</fullName>
    </submittedName>
</protein>
<evidence type="ECO:0000313" key="4">
    <source>
        <dbReference type="EMBL" id="MDE47314.1"/>
    </source>
</evidence>
<dbReference type="InterPro" id="IPR005225">
    <property type="entry name" value="Small_GTP-bd"/>
</dbReference>
<dbReference type="Pfam" id="PF00071">
    <property type="entry name" value="Ras"/>
    <property type="match status" value="2"/>
</dbReference>
<proteinExistence type="predicted"/>
<dbReference type="GO" id="GO:0005525">
    <property type="term" value="F:GTP binding"/>
    <property type="evidence" value="ECO:0007669"/>
    <property type="project" value="UniProtKB-KW"/>
</dbReference>
<dbReference type="SUPFAM" id="SSF52540">
    <property type="entry name" value="P-loop containing nucleoside triphosphate hydrolases"/>
    <property type="match status" value="1"/>
</dbReference>
<feature type="region of interest" description="Disordered" evidence="3">
    <location>
        <begin position="41"/>
        <end position="65"/>
    </location>
</feature>
<keyword evidence="1" id="KW-0547">Nucleotide-binding</keyword>
<dbReference type="InterPro" id="IPR001806">
    <property type="entry name" value="Small_GTPase"/>
</dbReference>
<keyword evidence="2" id="KW-0342">GTP-binding</keyword>
<dbReference type="Gene3D" id="3.40.50.300">
    <property type="entry name" value="P-loop containing nucleotide triphosphate hydrolases"/>
    <property type="match status" value="1"/>
</dbReference>
<dbReference type="SMART" id="SM00174">
    <property type="entry name" value="RHO"/>
    <property type="match status" value="1"/>
</dbReference>
<name>A0A6G1S9Y6_9ACAR</name>
<dbReference type="AlphaFoldDB" id="A0A6G1S9Y6"/>
<dbReference type="PRINTS" id="PR00449">
    <property type="entry name" value="RASTRNSFRMNG"/>
</dbReference>
<gene>
    <name evidence="4" type="primary">RAB34</name>
    <name evidence="4" type="ORF">g.11686</name>
</gene>
<dbReference type="SMART" id="SM00173">
    <property type="entry name" value="RAS"/>
    <property type="match status" value="1"/>
</dbReference>
<evidence type="ECO:0000256" key="2">
    <source>
        <dbReference type="ARBA" id="ARBA00023134"/>
    </source>
</evidence>
<organism evidence="4">
    <name type="scientific">Aceria tosichella</name>
    <name type="common">wheat curl mite</name>
    <dbReference type="NCBI Taxonomy" id="561515"/>
    <lineage>
        <taxon>Eukaryota</taxon>
        <taxon>Metazoa</taxon>
        <taxon>Ecdysozoa</taxon>
        <taxon>Arthropoda</taxon>
        <taxon>Chelicerata</taxon>
        <taxon>Arachnida</taxon>
        <taxon>Acari</taxon>
        <taxon>Acariformes</taxon>
        <taxon>Trombidiformes</taxon>
        <taxon>Prostigmata</taxon>
        <taxon>Eupodina</taxon>
        <taxon>Eriophyoidea</taxon>
        <taxon>Eriophyidae</taxon>
        <taxon>Eriophyinae</taxon>
        <taxon>Aceriini</taxon>
        <taxon>Aceria</taxon>
    </lineage>
</organism>